<protein>
    <submittedName>
        <fullName evidence="1">Competence/damage-inducible protein CinA</fullName>
    </submittedName>
</protein>
<accession>A0A380DSL5</accession>
<dbReference type="AlphaFoldDB" id="A0A380DSL5"/>
<evidence type="ECO:0000313" key="2">
    <source>
        <dbReference type="Proteomes" id="UP000255091"/>
    </source>
</evidence>
<reference evidence="1 2" key="1">
    <citation type="submission" date="2018-06" db="EMBL/GenBank/DDBJ databases">
        <authorList>
            <consortium name="Pathogen Informatics"/>
            <person name="Doyle S."/>
        </authorList>
    </citation>
    <scope>NUCLEOTIDE SEQUENCE [LARGE SCALE GENOMIC DNA]</scope>
    <source>
        <strain evidence="1 2">NCTC6133</strain>
    </source>
</reference>
<evidence type="ECO:0000313" key="1">
    <source>
        <dbReference type="EMBL" id="SUK43688.1"/>
    </source>
</evidence>
<organism evidence="1 2">
    <name type="scientific">Staphylococcus aureus</name>
    <dbReference type="NCBI Taxonomy" id="1280"/>
    <lineage>
        <taxon>Bacteria</taxon>
        <taxon>Bacillati</taxon>
        <taxon>Bacillota</taxon>
        <taxon>Bacilli</taxon>
        <taxon>Bacillales</taxon>
        <taxon>Staphylococcaceae</taxon>
        <taxon>Staphylococcus</taxon>
    </lineage>
</organism>
<name>A0A380DSL5_STAAU</name>
<sequence length="32" mass="3468">MTPNNKQQALVIEGSTVLANHHGMASRNDGEF</sequence>
<dbReference type="EMBL" id="UHAP01000001">
    <property type="protein sequence ID" value="SUK43688.1"/>
    <property type="molecule type" value="Genomic_DNA"/>
</dbReference>
<proteinExistence type="predicted"/>
<dbReference type="Proteomes" id="UP000255091">
    <property type="component" value="Unassembled WGS sequence"/>
</dbReference>
<gene>
    <name evidence="1" type="primary">cinA_2</name>
    <name evidence="1" type="ORF">NCTC6133_01571</name>
</gene>